<dbReference type="SUPFAM" id="SSF88659">
    <property type="entry name" value="Sigma3 and sigma4 domains of RNA polymerase sigma factors"/>
    <property type="match status" value="1"/>
</dbReference>
<dbReference type="GO" id="GO:0016987">
    <property type="term" value="F:sigma factor activity"/>
    <property type="evidence" value="ECO:0007669"/>
    <property type="project" value="UniProtKB-KW"/>
</dbReference>
<keyword evidence="3" id="KW-0731">Sigma factor</keyword>
<evidence type="ECO:0000259" key="5">
    <source>
        <dbReference type="Pfam" id="PF04542"/>
    </source>
</evidence>
<dbReference type="GO" id="GO:0003677">
    <property type="term" value="F:DNA binding"/>
    <property type="evidence" value="ECO:0007669"/>
    <property type="project" value="InterPro"/>
</dbReference>
<evidence type="ECO:0000313" key="8">
    <source>
        <dbReference type="Proteomes" id="UP000588068"/>
    </source>
</evidence>
<sequence length="182" mass="20838">MLTFLKSWALPTAARPDNFHAVLIERSGRWYNACLRITGDPDLAADAVQDALLRAWRRRGEFRGDSELDTWIHRIALNAAIDLMRQRKPQPADEFDADSFMAAPSASPDNEYTQHALGKDLGVALRRLTSMERQSFLLKHVEGWRLEEIAESLQTNVNNTKQALFRAVRKLRVDLHVWRGES</sequence>
<comment type="similarity">
    <text evidence="1">Belongs to the sigma-70 factor family. ECF subfamily.</text>
</comment>
<dbReference type="PANTHER" id="PTHR43133">
    <property type="entry name" value="RNA POLYMERASE ECF-TYPE SIGMA FACTO"/>
    <property type="match status" value="1"/>
</dbReference>
<comment type="caution">
    <text evidence="7">The sequence shown here is derived from an EMBL/GenBank/DDBJ whole genome shotgun (WGS) entry which is preliminary data.</text>
</comment>
<dbReference type="Proteomes" id="UP000588068">
    <property type="component" value="Unassembled WGS sequence"/>
</dbReference>
<evidence type="ECO:0000313" key="7">
    <source>
        <dbReference type="EMBL" id="MBB6093903.1"/>
    </source>
</evidence>
<dbReference type="Pfam" id="PF08281">
    <property type="entry name" value="Sigma70_r4_2"/>
    <property type="match status" value="1"/>
</dbReference>
<feature type="domain" description="RNA polymerase sigma-70 region 2" evidence="5">
    <location>
        <begin position="29"/>
        <end position="88"/>
    </location>
</feature>
<accession>A0A841HMD0</accession>
<evidence type="ECO:0000256" key="1">
    <source>
        <dbReference type="ARBA" id="ARBA00010641"/>
    </source>
</evidence>
<dbReference type="AlphaFoldDB" id="A0A841HMD0"/>
<evidence type="ECO:0000259" key="6">
    <source>
        <dbReference type="Pfam" id="PF08281"/>
    </source>
</evidence>
<keyword evidence="2" id="KW-0805">Transcription regulation</keyword>
<dbReference type="InterPro" id="IPR014284">
    <property type="entry name" value="RNA_pol_sigma-70_dom"/>
</dbReference>
<reference evidence="7 8" key="1">
    <citation type="submission" date="2020-08" db="EMBL/GenBank/DDBJ databases">
        <title>Genomic Encyclopedia of Type Strains, Phase IV (KMG-IV): sequencing the most valuable type-strain genomes for metagenomic binning, comparative biology and taxonomic classification.</title>
        <authorList>
            <person name="Goeker M."/>
        </authorList>
    </citation>
    <scope>NUCLEOTIDE SEQUENCE [LARGE SCALE GENOMIC DNA]</scope>
    <source>
        <strain evidence="7 8">DSM 26723</strain>
    </source>
</reference>
<protein>
    <submittedName>
        <fullName evidence="7">RNA polymerase sigma-70 factor (ECF subfamily)</fullName>
    </submittedName>
</protein>
<dbReference type="GO" id="GO:0006352">
    <property type="term" value="P:DNA-templated transcription initiation"/>
    <property type="evidence" value="ECO:0007669"/>
    <property type="project" value="InterPro"/>
</dbReference>
<name>A0A841HMD0_9GAMM</name>
<dbReference type="InterPro" id="IPR039425">
    <property type="entry name" value="RNA_pol_sigma-70-like"/>
</dbReference>
<dbReference type="PANTHER" id="PTHR43133:SF46">
    <property type="entry name" value="RNA POLYMERASE SIGMA-70 FACTOR ECF SUBFAMILY"/>
    <property type="match status" value="1"/>
</dbReference>
<keyword evidence="8" id="KW-1185">Reference proteome</keyword>
<evidence type="ECO:0000256" key="3">
    <source>
        <dbReference type="ARBA" id="ARBA00023082"/>
    </source>
</evidence>
<dbReference type="SUPFAM" id="SSF88946">
    <property type="entry name" value="Sigma2 domain of RNA polymerase sigma factors"/>
    <property type="match status" value="1"/>
</dbReference>
<keyword evidence="4" id="KW-0804">Transcription</keyword>
<dbReference type="RefSeq" id="WP_184332699.1">
    <property type="nucleotide sequence ID" value="NZ_JACHHZ010000003.1"/>
</dbReference>
<dbReference type="InterPro" id="IPR013325">
    <property type="entry name" value="RNA_pol_sigma_r2"/>
</dbReference>
<feature type="domain" description="RNA polymerase sigma factor 70 region 4 type 2" evidence="6">
    <location>
        <begin position="121"/>
        <end position="171"/>
    </location>
</feature>
<dbReference type="CDD" id="cd06171">
    <property type="entry name" value="Sigma70_r4"/>
    <property type="match status" value="1"/>
</dbReference>
<dbReference type="Pfam" id="PF04542">
    <property type="entry name" value="Sigma70_r2"/>
    <property type="match status" value="1"/>
</dbReference>
<gene>
    <name evidence="7" type="ORF">HNQ60_002784</name>
</gene>
<dbReference type="InterPro" id="IPR007627">
    <property type="entry name" value="RNA_pol_sigma70_r2"/>
</dbReference>
<evidence type="ECO:0000256" key="2">
    <source>
        <dbReference type="ARBA" id="ARBA00023015"/>
    </source>
</evidence>
<dbReference type="InterPro" id="IPR036388">
    <property type="entry name" value="WH-like_DNA-bd_sf"/>
</dbReference>
<dbReference type="Gene3D" id="1.10.1740.10">
    <property type="match status" value="1"/>
</dbReference>
<dbReference type="NCBIfam" id="TIGR02937">
    <property type="entry name" value="sigma70-ECF"/>
    <property type="match status" value="1"/>
</dbReference>
<organism evidence="7 8">
    <name type="scientific">Povalibacter uvarum</name>
    <dbReference type="NCBI Taxonomy" id="732238"/>
    <lineage>
        <taxon>Bacteria</taxon>
        <taxon>Pseudomonadati</taxon>
        <taxon>Pseudomonadota</taxon>
        <taxon>Gammaproteobacteria</taxon>
        <taxon>Steroidobacterales</taxon>
        <taxon>Steroidobacteraceae</taxon>
        <taxon>Povalibacter</taxon>
    </lineage>
</organism>
<dbReference type="InterPro" id="IPR013249">
    <property type="entry name" value="RNA_pol_sigma70_r4_t2"/>
</dbReference>
<proteinExistence type="inferred from homology"/>
<dbReference type="InterPro" id="IPR013324">
    <property type="entry name" value="RNA_pol_sigma_r3/r4-like"/>
</dbReference>
<dbReference type="Gene3D" id="1.10.10.10">
    <property type="entry name" value="Winged helix-like DNA-binding domain superfamily/Winged helix DNA-binding domain"/>
    <property type="match status" value="1"/>
</dbReference>
<dbReference type="EMBL" id="JACHHZ010000003">
    <property type="protein sequence ID" value="MBB6093903.1"/>
    <property type="molecule type" value="Genomic_DNA"/>
</dbReference>
<evidence type="ECO:0000256" key="4">
    <source>
        <dbReference type="ARBA" id="ARBA00023163"/>
    </source>
</evidence>